<protein>
    <submittedName>
        <fullName evidence="1">Uncharacterized protein</fullName>
    </submittedName>
</protein>
<comment type="caution">
    <text evidence="1">The sequence shown here is derived from an EMBL/GenBank/DDBJ whole genome shotgun (WGS) entry which is preliminary data.</text>
</comment>
<dbReference type="EMBL" id="DXEQ01000054">
    <property type="protein sequence ID" value="HIX71763.1"/>
    <property type="molecule type" value="Genomic_DNA"/>
</dbReference>
<reference evidence="1" key="2">
    <citation type="submission" date="2021-04" db="EMBL/GenBank/DDBJ databases">
        <authorList>
            <person name="Gilroy R."/>
        </authorList>
    </citation>
    <scope>NUCLEOTIDE SEQUENCE</scope>
    <source>
        <strain evidence="1">ChiSxjej3B15-1167</strain>
    </source>
</reference>
<reference evidence="1" key="1">
    <citation type="journal article" date="2021" name="PeerJ">
        <title>Extensive microbial diversity within the chicken gut microbiome revealed by metagenomics and culture.</title>
        <authorList>
            <person name="Gilroy R."/>
            <person name="Ravi A."/>
            <person name="Getino M."/>
            <person name="Pursley I."/>
            <person name="Horton D.L."/>
            <person name="Alikhan N.F."/>
            <person name="Baker D."/>
            <person name="Gharbi K."/>
            <person name="Hall N."/>
            <person name="Watson M."/>
            <person name="Adriaenssens E.M."/>
            <person name="Foster-Nyarko E."/>
            <person name="Jarju S."/>
            <person name="Secka A."/>
            <person name="Antonio M."/>
            <person name="Oren A."/>
            <person name="Chaudhuri R.R."/>
            <person name="La Ragione R."/>
            <person name="Hildebrand F."/>
            <person name="Pallen M.J."/>
        </authorList>
    </citation>
    <scope>NUCLEOTIDE SEQUENCE</scope>
    <source>
        <strain evidence="1">ChiSxjej3B15-1167</strain>
    </source>
</reference>
<sequence length="146" mass="15995">MEHYLDIETERFEKIKEHEVTWILVPRRVAGREIGIGDVLKLYHPGDPTEAIRVEVTDVQTADAAAAQTGTDAGVSKGSRADAGALAESRAVAEVSAGSRTDAAAAVGAGQEFIRVSFVLLEWMCRLETELDELLREEEQWMQGLL</sequence>
<organism evidence="1 2">
    <name type="scientific">Candidatus Anaerobutyricum stercoripullorum</name>
    <dbReference type="NCBI Taxonomy" id="2838456"/>
    <lineage>
        <taxon>Bacteria</taxon>
        <taxon>Bacillati</taxon>
        <taxon>Bacillota</taxon>
        <taxon>Clostridia</taxon>
        <taxon>Lachnospirales</taxon>
        <taxon>Lachnospiraceae</taxon>
        <taxon>Anaerobutyricum</taxon>
    </lineage>
</organism>
<accession>A0A9D1X2S2</accession>
<evidence type="ECO:0000313" key="1">
    <source>
        <dbReference type="EMBL" id="HIX71763.1"/>
    </source>
</evidence>
<dbReference type="Proteomes" id="UP000886805">
    <property type="component" value="Unassembled WGS sequence"/>
</dbReference>
<gene>
    <name evidence="1" type="ORF">H9849_01945</name>
</gene>
<proteinExistence type="predicted"/>
<evidence type="ECO:0000313" key="2">
    <source>
        <dbReference type="Proteomes" id="UP000886805"/>
    </source>
</evidence>
<dbReference type="AlphaFoldDB" id="A0A9D1X2S2"/>
<name>A0A9D1X2S2_9FIRM</name>